<evidence type="ECO:0000313" key="4">
    <source>
        <dbReference type="Proteomes" id="UP000534870"/>
    </source>
</evidence>
<evidence type="ECO:0000256" key="1">
    <source>
        <dbReference type="ARBA" id="ARBA00038128"/>
    </source>
</evidence>
<dbReference type="AlphaFoldDB" id="A0A7Y7M3Z6"/>
<dbReference type="PRINTS" id="PR00111">
    <property type="entry name" value="ABHYDROLASE"/>
</dbReference>
<dbReference type="Pfam" id="PF00561">
    <property type="entry name" value="Abhydrolase_1"/>
    <property type="match status" value="1"/>
</dbReference>
<sequence length="273" mass="30294">MTILTTRDGTEIYYKDWGTGQPVLFSHGWPLSADMWDHQMLHLAQNGYRAIAFDRRGFGRSSQPWTGYDYDTFADDIAQLIDHLDLRDIVLVGFSMGGGDIVRYITRHGDSRVSKLVLISAVTPFFIRTDDHPDGVPAEIFDAIRAGITNDRAQFLDDFNTIFYGTNRPDSTVSKGVLTQTLQIALQASIKGTIDCVTAFSETDFRKEMADIRVPTLIIHGDDDQTVPLAPTAALAARIVPGAQFKIYPGAPHATCTTHKDLVNQDLLTFIRG</sequence>
<evidence type="ECO:0000313" key="3">
    <source>
        <dbReference type="EMBL" id="NVN10225.1"/>
    </source>
</evidence>
<dbReference type="RefSeq" id="WP_176639008.1">
    <property type="nucleotide sequence ID" value="NZ_JABXXP010000024.1"/>
</dbReference>
<keyword evidence="3" id="KW-0378">Hydrolase</keyword>
<dbReference type="PANTHER" id="PTHR43433">
    <property type="entry name" value="HYDROLASE, ALPHA/BETA FOLD FAMILY PROTEIN"/>
    <property type="match status" value="1"/>
</dbReference>
<dbReference type="GO" id="GO:0016787">
    <property type="term" value="F:hydrolase activity"/>
    <property type="evidence" value="ECO:0007669"/>
    <property type="project" value="UniProtKB-KW"/>
</dbReference>
<comment type="caution">
    <text evidence="3">The sequence shown here is derived from an EMBL/GenBank/DDBJ whole genome shotgun (WGS) entry which is preliminary data.</text>
</comment>
<feature type="domain" description="AB hydrolase-1" evidence="2">
    <location>
        <begin position="22"/>
        <end position="256"/>
    </location>
</feature>
<gene>
    <name evidence="3" type="ORF">HUK84_03520</name>
</gene>
<proteinExistence type="inferred from homology"/>
<dbReference type="PANTHER" id="PTHR43433:SF4">
    <property type="entry name" value="NON-HEME CHLOROPEROXIDASE-RELATED"/>
    <property type="match status" value="1"/>
</dbReference>
<dbReference type="PRINTS" id="PR00412">
    <property type="entry name" value="EPOXHYDRLASE"/>
</dbReference>
<organism evidence="3 4">
    <name type="scientific">Nguyenibacter vanlangensis</name>
    <dbReference type="NCBI Taxonomy" id="1216886"/>
    <lineage>
        <taxon>Bacteria</taxon>
        <taxon>Pseudomonadati</taxon>
        <taxon>Pseudomonadota</taxon>
        <taxon>Alphaproteobacteria</taxon>
        <taxon>Acetobacterales</taxon>
        <taxon>Acetobacteraceae</taxon>
        <taxon>Nguyenibacter</taxon>
    </lineage>
</organism>
<dbReference type="Gene3D" id="3.40.50.1820">
    <property type="entry name" value="alpha/beta hydrolase"/>
    <property type="match status" value="1"/>
</dbReference>
<dbReference type="SUPFAM" id="SSF53474">
    <property type="entry name" value="alpha/beta-Hydrolases"/>
    <property type="match status" value="1"/>
</dbReference>
<accession>A0A7Y7M3Z6</accession>
<dbReference type="Proteomes" id="UP000534870">
    <property type="component" value="Unassembled WGS sequence"/>
</dbReference>
<dbReference type="EMBL" id="JABXXP010000024">
    <property type="protein sequence ID" value="NVN10225.1"/>
    <property type="molecule type" value="Genomic_DNA"/>
</dbReference>
<dbReference type="InterPro" id="IPR000073">
    <property type="entry name" value="AB_hydrolase_1"/>
</dbReference>
<dbReference type="FunFam" id="3.40.50.1820:FF:000205">
    <property type="entry name" value="Non-haem bromoperoxidase BPO-A2"/>
    <property type="match status" value="1"/>
</dbReference>
<evidence type="ECO:0000259" key="2">
    <source>
        <dbReference type="Pfam" id="PF00561"/>
    </source>
</evidence>
<dbReference type="InterPro" id="IPR050471">
    <property type="entry name" value="AB_hydrolase"/>
</dbReference>
<dbReference type="InterPro" id="IPR000639">
    <property type="entry name" value="Epox_hydrolase-like"/>
</dbReference>
<reference evidence="3 4" key="1">
    <citation type="submission" date="2020-06" db="EMBL/GenBank/DDBJ databases">
        <title>Description of novel acetic acid bacteria.</title>
        <authorList>
            <person name="Sombolestani A."/>
        </authorList>
    </citation>
    <scope>NUCLEOTIDE SEQUENCE [LARGE SCALE GENOMIC DNA]</scope>
    <source>
        <strain evidence="3 4">LMG 31431</strain>
    </source>
</reference>
<protein>
    <submittedName>
        <fullName evidence="3">Alpha/beta hydrolase</fullName>
    </submittedName>
</protein>
<name>A0A7Y7M3Z6_9PROT</name>
<comment type="similarity">
    <text evidence="1">Belongs to the AB hydrolase superfamily. Bacterial non-heme haloperoxidase / perhydrolase family.</text>
</comment>
<dbReference type="InterPro" id="IPR029058">
    <property type="entry name" value="AB_hydrolase_fold"/>
</dbReference>